<reference evidence="2" key="1">
    <citation type="journal article" date="2021" name="Sci. Adv.">
        <title>The American lobster genome reveals insights on longevity, neural, and immune adaptations.</title>
        <authorList>
            <person name="Polinski J.M."/>
            <person name="Zimin A.V."/>
            <person name="Clark K.F."/>
            <person name="Kohn A.B."/>
            <person name="Sadowski N."/>
            <person name="Timp W."/>
            <person name="Ptitsyn A."/>
            <person name="Khanna P."/>
            <person name="Romanova D.Y."/>
            <person name="Williams P."/>
            <person name="Greenwood S.J."/>
            <person name="Moroz L.L."/>
            <person name="Walt D.R."/>
            <person name="Bodnar A.G."/>
        </authorList>
    </citation>
    <scope>NUCLEOTIDE SEQUENCE</scope>
    <source>
        <strain evidence="2">GMGI-L3</strain>
    </source>
</reference>
<organism evidence="2 3">
    <name type="scientific">Homarus americanus</name>
    <name type="common">American lobster</name>
    <dbReference type="NCBI Taxonomy" id="6706"/>
    <lineage>
        <taxon>Eukaryota</taxon>
        <taxon>Metazoa</taxon>
        <taxon>Ecdysozoa</taxon>
        <taxon>Arthropoda</taxon>
        <taxon>Crustacea</taxon>
        <taxon>Multicrustacea</taxon>
        <taxon>Malacostraca</taxon>
        <taxon>Eumalacostraca</taxon>
        <taxon>Eucarida</taxon>
        <taxon>Decapoda</taxon>
        <taxon>Pleocyemata</taxon>
        <taxon>Astacidea</taxon>
        <taxon>Nephropoidea</taxon>
        <taxon>Nephropidae</taxon>
        <taxon>Homarus</taxon>
    </lineage>
</organism>
<proteinExistence type="predicted"/>
<name>A0A8J5N346_HOMAM</name>
<gene>
    <name evidence="2" type="ORF">Hamer_G009693</name>
</gene>
<keyword evidence="3" id="KW-1185">Reference proteome</keyword>
<dbReference type="AlphaFoldDB" id="A0A8J5N346"/>
<sequence>MVRLTFAPQAGRVKSPWLWLSLLTCSHTTDNIDVKAAQRRDANGVMDNACMGGSLGNLLALMERHIAAQNLANNNSNNNSANNSTFTTCYPITIRTTPVTAPVITSTSLVRLVTPSGQGTKSLPHAARLARSHTSLLHPENISLGRSSRSQGDLMNVGRTSNSTKSRKWTTLRGRALSASSLSLRPKRRAPLSAATLDLGQLEGHMKCQLHHPQQHTHPAVAASTHRGSWSRKLRLPEVRLGQVYATLRGRRSRAVSCDSSLATNAKLYGFGRDRSPQRLRCSRDVNDIVSTFAIVFVGLFAIGEND</sequence>
<accession>A0A8J5N346</accession>
<feature type="compositionally biased region" description="Polar residues" evidence="1">
    <location>
        <begin position="144"/>
        <end position="164"/>
    </location>
</feature>
<protein>
    <submittedName>
        <fullName evidence="2">Uncharacterized protein</fullName>
    </submittedName>
</protein>
<dbReference type="Proteomes" id="UP000747542">
    <property type="component" value="Unassembled WGS sequence"/>
</dbReference>
<evidence type="ECO:0000256" key="1">
    <source>
        <dbReference type="SAM" id="MobiDB-lite"/>
    </source>
</evidence>
<evidence type="ECO:0000313" key="3">
    <source>
        <dbReference type="Proteomes" id="UP000747542"/>
    </source>
</evidence>
<dbReference type="EMBL" id="JAHLQT010011563">
    <property type="protein sequence ID" value="KAG7172328.1"/>
    <property type="molecule type" value="Genomic_DNA"/>
</dbReference>
<comment type="caution">
    <text evidence="2">The sequence shown here is derived from an EMBL/GenBank/DDBJ whole genome shotgun (WGS) entry which is preliminary data.</text>
</comment>
<feature type="region of interest" description="Disordered" evidence="1">
    <location>
        <begin position="143"/>
        <end position="167"/>
    </location>
</feature>
<evidence type="ECO:0000313" key="2">
    <source>
        <dbReference type="EMBL" id="KAG7172328.1"/>
    </source>
</evidence>